<dbReference type="AlphaFoldDB" id="A0A820LLI1"/>
<evidence type="ECO:0000313" key="2">
    <source>
        <dbReference type="EMBL" id="CAF4359321.1"/>
    </source>
</evidence>
<feature type="region of interest" description="Disordered" evidence="1">
    <location>
        <begin position="1"/>
        <end position="22"/>
    </location>
</feature>
<evidence type="ECO:0000313" key="3">
    <source>
        <dbReference type="Proteomes" id="UP000663836"/>
    </source>
</evidence>
<name>A0A820LLI1_9BILA</name>
<evidence type="ECO:0000256" key="1">
    <source>
        <dbReference type="SAM" id="MobiDB-lite"/>
    </source>
</evidence>
<feature type="non-terminal residue" evidence="2">
    <location>
        <position position="22"/>
    </location>
</feature>
<sequence length="22" mass="2534">MDMFRLQPSTNSSSNNMMDKAK</sequence>
<gene>
    <name evidence="2" type="ORF">JBS370_LOCUS42185</name>
</gene>
<dbReference type="EMBL" id="CAJOBD010053574">
    <property type="protein sequence ID" value="CAF4359321.1"/>
    <property type="molecule type" value="Genomic_DNA"/>
</dbReference>
<feature type="compositionally biased region" description="Polar residues" evidence="1">
    <location>
        <begin position="7"/>
        <end position="22"/>
    </location>
</feature>
<protein>
    <submittedName>
        <fullName evidence="2">Uncharacterized protein</fullName>
    </submittedName>
</protein>
<comment type="caution">
    <text evidence="2">The sequence shown here is derived from an EMBL/GenBank/DDBJ whole genome shotgun (WGS) entry which is preliminary data.</text>
</comment>
<reference evidence="2" key="1">
    <citation type="submission" date="2021-02" db="EMBL/GenBank/DDBJ databases">
        <authorList>
            <person name="Nowell W R."/>
        </authorList>
    </citation>
    <scope>NUCLEOTIDE SEQUENCE</scope>
</reference>
<proteinExistence type="predicted"/>
<accession>A0A820LLI1</accession>
<organism evidence="2 3">
    <name type="scientific">Rotaria sordida</name>
    <dbReference type="NCBI Taxonomy" id="392033"/>
    <lineage>
        <taxon>Eukaryota</taxon>
        <taxon>Metazoa</taxon>
        <taxon>Spiralia</taxon>
        <taxon>Gnathifera</taxon>
        <taxon>Rotifera</taxon>
        <taxon>Eurotatoria</taxon>
        <taxon>Bdelloidea</taxon>
        <taxon>Philodinida</taxon>
        <taxon>Philodinidae</taxon>
        <taxon>Rotaria</taxon>
    </lineage>
</organism>
<dbReference type="Proteomes" id="UP000663836">
    <property type="component" value="Unassembled WGS sequence"/>
</dbReference>